<feature type="transmembrane region" description="Helical" evidence="2">
    <location>
        <begin position="249"/>
        <end position="268"/>
    </location>
</feature>
<feature type="compositionally biased region" description="Basic and acidic residues" evidence="1">
    <location>
        <begin position="294"/>
        <end position="316"/>
    </location>
</feature>
<feature type="transmembrane region" description="Helical" evidence="2">
    <location>
        <begin position="20"/>
        <end position="45"/>
    </location>
</feature>
<keyword evidence="2" id="KW-0812">Transmembrane</keyword>
<reference evidence="3" key="1">
    <citation type="journal article" date="2020" name="Nature">
        <title>Giant virus diversity and host interactions through global metagenomics.</title>
        <authorList>
            <person name="Schulz F."/>
            <person name="Roux S."/>
            <person name="Paez-Espino D."/>
            <person name="Jungbluth S."/>
            <person name="Walsh D.A."/>
            <person name="Denef V.J."/>
            <person name="McMahon K.D."/>
            <person name="Konstantinidis K.T."/>
            <person name="Eloe-Fadrosh E.A."/>
            <person name="Kyrpides N.C."/>
            <person name="Woyke T."/>
        </authorList>
    </citation>
    <scope>NUCLEOTIDE SEQUENCE</scope>
    <source>
        <strain evidence="3">GVMAG-M-3300024252-29</strain>
    </source>
</reference>
<dbReference type="AlphaFoldDB" id="A0A6C0IK52"/>
<feature type="region of interest" description="Disordered" evidence="1">
    <location>
        <begin position="289"/>
        <end position="350"/>
    </location>
</feature>
<feature type="compositionally biased region" description="Acidic residues" evidence="1">
    <location>
        <begin position="317"/>
        <end position="327"/>
    </location>
</feature>
<keyword evidence="2" id="KW-1133">Transmembrane helix</keyword>
<name>A0A6C0IK52_9ZZZZ</name>
<organism evidence="3">
    <name type="scientific">viral metagenome</name>
    <dbReference type="NCBI Taxonomy" id="1070528"/>
    <lineage>
        <taxon>unclassified sequences</taxon>
        <taxon>metagenomes</taxon>
        <taxon>organismal metagenomes</taxon>
    </lineage>
</organism>
<sequence length="458" mass="52908">MAKKDKKKEKPKEESFKTKVVRLLQAILNNLIHVAIFVFIGVFSVTQFRFSQTKLIPDCLTAYPYSNDKVPPEQVHLDYLSNKSKSGDMRSIKAYYPVNYNDKIVSASYLYKVMRILTKSPHSNVLGNYLGTIFSGMTQNYSTVYMSIMSLFNSILPELVIFVFGLVIILIAHIVAILYSTIKGVIAFFTEAGLIYYEKEIIVVNDEKQANWKEGQAGMWEGWNILYSLLFYFILICGLVAIIPTCTTLSLFMFVSIVFTPFFLLRLYTSTKEIDTVIQKNADKMTFGVDSGSSDDKNMKGGADDSDDKENGSKPDDNEDDDKDDKEDDKKNDGNASDEEDDTVNGQPHPNMPKRFTLFSHMKKFIKIYRNFILFIISLFLIMDMARIMGVYAMWTTVFTIIVLWYFTELYKPYKIKDVDKFTTYLLGTDQAEKECKPEKFEQKPKEPEKKWYFLWLM</sequence>
<evidence type="ECO:0000256" key="2">
    <source>
        <dbReference type="SAM" id="Phobius"/>
    </source>
</evidence>
<accession>A0A6C0IK52</accession>
<evidence type="ECO:0000313" key="3">
    <source>
        <dbReference type="EMBL" id="QHT93548.1"/>
    </source>
</evidence>
<feature type="transmembrane region" description="Helical" evidence="2">
    <location>
        <begin position="225"/>
        <end position="243"/>
    </location>
</feature>
<feature type="transmembrane region" description="Helical" evidence="2">
    <location>
        <begin position="389"/>
        <end position="407"/>
    </location>
</feature>
<proteinExistence type="predicted"/>
<dbReference type="EMBL" id="MN740208">
    <property type="protein sequence ID" value="QHT93548.1"/>
    <property type="molecule type" value="Genomic_DNA"/>
</dbReference>
<keyword evidence="2" id="KW-0472">Membrane</keyword>
<feature type="transmembrane region" description="Helical" evidence="2">
    <location>
        <begin position="159"/>
        <end position="179"/>
    </location>
</feature>
<evidence type="ECO:0000256" key="1">
    <source>
        <dbReference type="SAM" id="MobiDB-lite"/>
    </source>
</evidence>
<protein>
    <submittedName>
        <fullName evidence="3">Uncharacterized protein</fullName>
    </submittedName>
</protein>
<feature type="transmembrane region" description="Helical" evidence="2">
    <location>
        <begin position="365"/>
        <end position="383"/>
    </location>
</feature>